<dbReference type="EMBL" id="JBHUIT010000002">
    <property type="protein sequence ID" value="MFD2255563.1"/>
    <property type="molecule type" value="Genomic_DNA"/>
</dbReference>
<evidence type="ECO:0000313" key="2">
    <source>
        <dbReference type="Proteomes" id="UP001597375"/>
    </source>
</evidence>
<keyword evidence="2" id="KW-1185">Reference proteome</keyword>
<dbReference type="Proteomes" id="UP001597375">
    <property type="component" value="Unassembled WGS sequence"/>
</dbReference>
<organism evidence="1 2">
    <name type="scientific">Luteolibacter algae</name>
    <dbReference type="NCBI Taxonomy" id="454151"/>
    <lineage>
        <taxon>Bacteria</taxon>
        <taxon>Pseudomonadati</taxon>
        <taxon>Verrucomicrobiota</taxon>
        <taxon>Verrucomicrobiia</taxon>
        <taxon>Verrucomicrobiales</taxon>
        <taxon>Verrucomicrobiaceae</taxon>
        <taxon>Luteolibacter</taxon>
    </lineage>
</organism>
<comment type="caution">
    <text evidence="1">The sequence shown here is derived from an EMBL/GenBank/DDBJ whole genome shotgun (WGS) entry which is preliminary data.</text>
</comment>
<dbReference type="RefSeq" id="WP_386818220.1">
    <property type="nucleotide sequence ID" value="NZ_JBHUIT010000002.1"/>
</dbReference>
<proteinExistence type="predicted"/>
<reference evidence="2" key="1">
    <citation type="journal article" date="2019" name="Int. J. Syst. Evol. Microbiol.">
        <title>The Global Catalogue of Microorganisms (GCM) 10K type strain sequencing project: providing services to taxonomists for standard genome sequencing and annotation.</title>
        <authorList>
            <consortium name="The Broad Institute Genomics Platform"/>
            <consortium name="The Broad Institute Genome Sequencing Center for Infectious Disease"/>
            <person name="Wu L."/>
            <person name="Ma J."/>
        </authorList>
    </citation>
    <scope>NUCLEOTIDE SEQUENCE [LARGE SCALE GENOMIC DNA]</scope>
    <source>
        <strain evidence="2">CGMCC 4.7106</strain>
    </source>
</reference>
<protein>
    <submittedName>
        <fullName evidence="1">Uncharacterized protein</fullName>
    </submittedName>
</protein>
<name>A0ABW5D3C6_9BACT</name>
<accession>A0ABW5D3C6</accession>
<sequence length="107" mass="12076">MATPTKRTRFSRRLPDHVTDELCNVLSEKKVFGFNDLFERVFENLKQRNAVSGGEEMLRLRSYEKLQNLVNRGLVEKIGKEYKGTARVHEASSAYAAAQEAAAEADA</sequence>
<evidence type="ECO:0000313" key="1">
    <source>
        <dbReference type="EMBL" id="MFD2255563.1"/>
    </source>
</evidence>
<gene>
    <name evidence="1" type="ORF">ACFSSA_02650</name>
</gene>